<dbReference type="EMBL" id="VUJX02000001">
    <property type="protein sequence ID" value="KAL0942283.1"/>
    <property type="molecule type" value="Genomic_DNA"/>
</dbReference>
<sequence>MHILSTLAASFVAFTGVQCLGLNFPGNAALSVAPVLALAAPVAALGPRKEQVEAADRCRSIDPAQCMQD</sequence>
<evidence type="ECO:0000313" key="1">
    <source>
        <dbReference type="EMBL" id="KAL0942283.1"/>
    </source>
</evidence>
<organism evidence="1 2">
    <name type="scientific">Colletotrichum truncatum</name>
    <name type="common">Anthracnose fungus</name>
    <name type="synonym">Colletotrichum capsici</name>
    <dbReference type="NCBI Taxonomy" id="5467"/>
    <lineage>
        <taxon>Eukaryota</taxon>
        <taxon>Fungi</taxon>
        <taxon>Dikarya</taxon>
        <taxon>Ascomycota</taxon>
        <taxon>Pezizomycotina</taxon>
        <taxon>Sordariomycetes</taxon>
        <taxon>Hypocreomycetidae</taxon>
        <taxon>Glomerellales</taxon>
        <taxon>Glomerellaceae</taxon>
        <taxon>Colletotrichum</taxon>
        <taxon>Colletotrichum truncatum species complex</taxon>
    </lineage>
</organism>
<dbReference type="Proteomes" id="UP000805649">
    <property type="component" value="Unassembled WGS sequence"/>
</dbReference>
<keyword evidence="2" id="KW-1185">Reference proteome</keyword>
<evidence type="ECO:0000313" key="2">
    <source>
        <dbReference type="Proteomes" id="UP000805649"/>
    </source>
</evidence>
<reference evidence="1 2" key="1">
    <citation type="journal article" date="2020" name="Phytopathology">
        <title>Genome Sequence Resources of Colletotrichum truncatum, C. plurivorum, C. musicola, and C. sojae: Four Species Pathogenic to Soybean (Glycine max).</title>
        <authorList>
            <person name="Rogerio F."/>
            <person name="Boufleur T.R."/>
            <person name="Ciampi-Guillardi M."/>
            <person name="Sukno S.A."/>
            <person name="Thon M.R."/>
            <person name="Massola Junior N.S."/>
            <person name="Baroncelli R."/>
        </authorList>
    </citation>
    <scope>NUCLEOTIDE SEQUENCE [LARGE SCALE GENOMIC DNA]</scope>
    <source>
        <strain evidence="1 2">CMES1059</strain>
    </source>
</reference>
<protein>
    <submittedName>
        <fullName evidence="1">Uncharacterized protein</fullName>
    </submittedName>
</protein>
<comment type="caution">
    <text evidence="1">The sequence shown here is derived from an EMBL/GenBank/DDBJ whole genome shotgun (WGS) entry which is preliminary data.</text>
</comment>
<accession>A0ACC3ZDP6</accession>
<gene>
    <name evidence="1" type="ORF">CTRU02_200169</name>
</gene>
<proteinExistence type="predicted"/>
<name>A0ACC3ZDP6_COLTU</name>